<dbReference type="InterPro" id="IPR006626">
    <property type="entry name" value="PbH1"/>
</dbReference>
<feature type="compositionally biased region" description="Low complexity" evidence="1">
    <location>
        <begin position="1942"/>
        <end position="1980"/>
    </location>
</feature>
<accession>R7B265</accession>
<feature type="transmembrane region" description="Helical" evidence="2">
    <location>
        <begin position="2022"/>
        <end position="2044"/>
    </location>
</feature>
<sequence length="2049" mass="211651">MKQKHGRKSKIAALLAACALTVSAMIAGGTLSVSADAGEAKENVGGIFLISGGTAANGDYSYDENNSLLTILKSTPITIKSVNNQFVNAKIFIKNGVDANITLDTLRIRPTDGAAISMGDSSANVTITIKDGTSNYLNGVNAAGIEKLSENGRLTITCEHADEENHQCSESCGLLDARCGQGHGAGIGASGCNYGTETGGIYIKGGVILAVGNDGAGIGGSNLADVSDINISGGIIEARGDNGAAGIGSATNGGIGSINISGGIISAYGSAFRNSSGNHFYGAAIGAAYCSRFDSINISGGTIYANTAYDSNGTGAVAVGAGNNCNSDRTGIIRISDGVVYAVGSGSADAIGVSDSGADPADIVIDGGSVYPKCGDDCTVHSDKIGMSSLPKDSSGRELTLLEIDNSGNESITVNRKAYPSNSTYNTGFDNSTEVKKSYVFIPKSGRNSVTVGNTTTDYIYTESGLVNAEDMKLDFYAADSNKPLVYGTDYKIDGIPLTILSDKGITVKNVDPTQPCSNYIYIESGVSANITFAGINIQRGLNELSAVEIAENSSGNVNIILADNTDNIISTTYNCAALSKNSDSAECGTLTISCQHSGEAGHICGSSCGGLNAASSNYPAAIGGDDNRSASNIVINGGRINAKGSKGAGIGGGYNAKANNITVNGGIINAESVFGAAIGGGQGGNVDYINITGGVVDAVITYNADDTDSYGCAIGSGADGEAENIYISGGIVTAHGGYKSYALGGCKNCESNRNYIIDGGLVYLADDESMCLKPFSSDKLVNNSGDQVYPIAISNPNCEEITINGTTQQYRFLSSSDMTFYAYVPKDIAGTASVKVGDKQYSYGLNEGIFEEMGSDLVIKGDNEILEYGLEYTYPAKTGILTVNNCAGSVTIQNADKSVPTTDRIFIGSDEAPSTVNVTLNGVNIYAPCDSDSGTYHPAIECNEYVACNLIIDGGSTNKLVAIDSETTISVGRSLTVSCYAGSAEYGHICDETCGTLYVEQEDIAPAIGILDSEPDKFIEFKSGRITVISGDENAIDGYQEGKIILSGGFIYAKSEGASALGNAKYFSLSKGVYTLESNQRYYALATTNNTDGEVHIDSSASVYIRGKNGAYGEQTYGINAISKAPVSCSENADGSYPEVALITIANPQNEDVYFNGKLLPFKTHSDSDTNLYIYADRSAKHTVKVGGSEKTYEYIAAMRAFAAIGSDLVITAADGSALTPGVDYDYYISSVTNPVTQVSADIGTLNVYTNTPVVIKNADGVSSTQDIIVINASYADVTLAGVNISYPSMWTDSSALCIANDNTASITLADGTTNTLISDSMYGSAIGSTSGQYNGKTAQKITILGGNITAASKHGAAIGGGIYTGAENITVSGGNINATGGGSSAAIGSGEKNSSSSEAVTAENIKILGGNINAVGGFGAAAIGGGKESSASDITIANANVKAVTDDYSAAIGGGQNANGKNIRIENSTLYAASQSGAAIIGGGVDGTGDKIYIENSVVSLVQKGSCGPDMIGNGVDGVASEIYIDNSSVAMYSTNTFSPDISQNSQIKNSAGEPVYLLTVDNPNGDDVIVDGVMAIAANNIAADPSDTGLHLWLADRDHSLVFTDADGATTQIDYHFNDLFKVFKLCEADIDDGYRYNETAHWYVCKNSDLCTVKFNYQKHLGGNATCTDKAVCEACGYEYGEPLGHNMQYFDYVPETCTTDGNIEYYKCGNCSKLFTDADGKNEITYADTVIAAKGHRYLTSWTFDSDSHWHKCDVCGSVDKIEPHVSSGHATETAAETCTICGYEIAPVLGHIHANNLMPVYAVKPTCTKGGNIGYYVCSCGKMFADSNAATALTEADIVIPAAGHGATEIRNRVEPTETANGYTGDEYCTVCNELVKRGTVIPATASSGTTTTPSEPTSAPSGTTTTPSEPTSAPSGTTTTPSEPTSALTGTTTLSEPTSALTGTTTTPSETTSAQSGTTTTPSETSATTTLPPEDAELPFIKDEGGRVIVDENDHAADNESGDAEKSENDETNPVTGAAVAGLIALIILAAAVAVVLSRKKK</sequence>
<name>R7B265_9FIRM</name>
<dbReference type="SMART" id="SM00710">
    <property type="entry name" value="PbH1"/>
    <property type="match status" value="8"/>
</dbReference>
<feature type="region of interest" description="Disordered" evidence="1">
    <location>
        <begin position="1890"/>
        <end position="1987"/>
    </location>
</feature>
<dbReference type="Proteomes" id="UP000018141">
    <property type="component" value="Unassembled WGS sequence"/>
</dbReference>
<evidence type="ECO:0000256" key="3">
    <source>
        <dbReference type="SAM" id="SignalP"/>
    </source>
</evidence>
<feature type="chain" id="PRO_5004428362" evidence="3">
    <location>
        <begin position="25"/>
        <end position="2049"/>
    </location>
</feature>
<keyword evidence="2" id="KW-0812">Transmembrane</keyword>
<comment type="caution">
    <text evidence="4">The sequence shown here is derived from an EMBL/GenBank/DDBJ whole genome shotgun (WGS) entry which is preliminary data.</text>
</comment>
<evidence type="ECO:0000313" key="4">
    <source>
        <dbReference type="EMBL" id="CDD57971.1"/>
    </source>
</evidence>
<protein>
    <submittedName>
        <fullName evidence="4">Uncharacterized protein</fullName>
    </submittedName>
</protein>
<keyword evidence="3" id="KW-0732">Signal</keyword>
<reference evidence="4" key="1">
    <citation type="submission" date="2012-11" db="EMBL/GenBank/DDBJ databases">
        <title>Dependencies among metagenomic species, viruses, plasmids and units of genetic variation.</title>
        <authorList>
            <person name="Nielsen H.B."/>
            <person name="Almeida M."/>
            <person name="Juncker A.S."/>
            <person name="Rasmussen S."/>
            <person name="Li J."/>
            <person name="Sunagawa S."/>
            <person name="Plichta D."/>
            <person name="Gautier L."/>
            <person name="Le Chatelier E."/>
            <person name="Peletier E."/>
            <person name="Bonde I."/>
            <person name="Nielsen T."/>
            <person name="Manichanh C."/>
            <person name="Arumugam M."/>
            <person name="Batto J."/>
            <person name="Santos M.B.Q.D."/>
            <person name="Blom N."/>
            <person name="Borruel N."/>
            <person name="Burgdorf K.S."/>
            <person name="Boumezbeur F."/>
            <person name="Casellas F."/>
            <person name="Dore J."/>
            <person name="Guarner F."/>
            <person name="Hansen T."/>
            <person name="Hildebrand F."/>
            <person name="Kaas R.S."/>
            <person name="Kennedy S."/>
            <person name="Kristiansen K."/>
            <person name="Kultima J.R."/>
            <person name="Leonard P."/>
            <person name="Levenez F."/>
            <person name="Lund O."/>
            <person name="Moumen B."/>
            <person name="Le Paslier D."/>
            <person name="Pons N."/>
            <person name="Pedersen O."/>
            <person name="Prifti E."/>
            <person name="Qin J."/>
            <person name="Raes J."/>
            <person name="Tap J."/>
            <person name="Tims S."/>
            <person name="Ussery D.W."/>
            <person name="Yamada T."/>
            <person name="MetaHit consortium"/>
            <person name="Renault P."/>
            <person name="Sicheritz-Ponten T."/>
            <person name="Bork P."/>
            <person name="Wang J."/>
            <person name="Brunak S."/>
            <person name="Ehrlich S.D."/>
        </authorList>
    </citation>
    <scope>NUCLEOTIDE SEQUENCE [LARGE SCALE GENOMIC DNA]</scope>
</reference>
<keyword evidence="2" id="KW-0472">Membrane</keyword>
<evidence type="ECO:0000313" key="5">
    <source>
        <dbReference type="Proteomes" id="UP000018141"/>
    </source>
</evidence>
<organism evidence="4 5">
    <name type="scientific">Bacteroides pectinophilus CAG:437</name>
    <dbReference type="NCBI Taxonomy" id="1263051"/>
    <lineage>
        <taxon>Bacteria</taxon>
        <taxon>Bacillati</taxon>
        <taxon>Bacillota</taxon>
        <taxon>Clostridia</taxon>
        <taxon>Eubacteriales</taxon>
    </lineage>
</organism>
<feature type="compositionally biased region" description="Low complexity" evidence="1">
    <location>
        <begin position="1890"/>
        <end position="1934"/>
    </location>
</feature>
<keyword evidence="2" id="KW-1133">Transmembrane helix</keyword>
<feature type="signal peptide" evidence="3">
    <location>
        <begin position="1"/>
        <end position="24"/>
    </location>
</feature>
<dbReference type="EMBL" id="CBHH010000052">
    <property type="protein sequence ID" value="CDD57971.1"/>
    <property type="molecule type" value="Genomic_DNA"/>
</dbReference>
<proteinExistence type="predicted"/>
<evidence type="ECO:0000256" key="1">
    <source>
        <dbReference type="SAM" id="MobiDB-lite"/>
    </source>
</evidence>
<evidence type="ECO:0000256" key="2">
    <source>
        <dbReference type="SAM" id="Phobius"/>
    </source>
</evidence>
<gene>
    <name evidence="4" type="ORF">BN656_01899</name>
</gene>